<evidence type="ECO:0000313" key="1">
    <source>
        <dbReference type="EMBL" id="QJA60515.1"/>
    </source>
</evidence>
<sequence>MRIAANKIGLNLRTGYHRKNPLTPEESKFYGALWDHVGEENAVSAADLAELSDLSGREVRAMHNHMLFDHNLPVLSAAGPKGGYWIAENEGEARQFYDAFRRRGLTGLVKASRGKQSAMVDMVTQLSFEFEDLVDQTAATPMIRPLGGRPLPVDVVDAFLEKMTGDPEKFADGLRKIREKYGAVLLPRERVRAMQVQAAKLSAMVASLG</sequence>
<dbReference type="AlphaFoldDB" id="A0A6M3IU27"/>
<protein>
    <submittedName>
        <fullName evidence="1">Uncharacterized protein</fullName>
    </submittedName>
</protein>
<name>A0A6M3IU27_9ZZZZ</name>
<proteinExistence type="predicted"/>
<organism evidence="1">
    <name type="scientific">viral metagenome</name>
    <dbReference type="NCBI Taxonomy" id="1070528"/>
    <lineage>
        <taxon>unclassified sequences</taxon>
        <taxon>metagenomes</taxon>
        <taxon>organismal metagenomes</taxon>
    </lineage>
</organism>
<gene>
    <name evidence="1" type="ORF">MM415B01106_0022</name>
</gene>
<dbReference type="EMBL" id="MT141411">
    <property type="protein sequence ID" value="QJA60515.1"/>
    <property type="molecule type" value="Genomic_DNA"/>
</dbReference>
<accession>A0A6M3IU27</accession>
<reference evidence="1" key="1">
    <citation type="submission" date="2020-03" db="EMBL/GenBank/DDBJ databases">
        <title>The deep terrestrial virosphere.</title>
        <authorList>
            <person name="Holmfeldt K."/>
            <person name="Nilsson E."/>
            <person name="Simone D."/>
            <person name="Lopez-Fernandez M."/>
            <person name="Wu X."/>
            <person name="de Brujin I."/>
            <person name="Lundin D."/>
            <person name="Andersson A."/>
            <person name="Bertilsson S."/>
            <person name="Dopson M."/>
        </authorList>
    </citation>
    <scope>NUCLEOTIDE SEQUENCE</scope>
    <source>
        <strain evidence="1">MM415B01106</strain>
    </source>
</reference>